<evidence type="ECO:0000256" key="6">
    <source>
        <dbReference type="ARBA" id="ARBA00051388"/>
    </source>
</evidence>
<dbReference type="Pfam" id="PF00441">
    <property type="entry name" value="Acyl-CoA_dh_1"/>
    <property type="match status" value="1"/>
</dbReference>
<evidence type="ECO:0000256" key="9">
    <source>
        <dbReference type="ARBA" id="ARBA00069043"/>
    </source>
</evidence>
<reference evidence="15 16" key="1">
    <citation type="submission" date="2019-03" db="EMBL/GenBank/DDBJ databases">
        <title>Freshwater and sediment microbial communities from various areas in North America, analyzing microbe dynamics in response to fracking.</title>
        <authorList>
            <person name="Lamendella R."/>
        </authorList>
    </citation>
    <scope>NUCLEOTIDE SEQUENCE [LARGE SCALE GENOMIC DNA]</scope>
    <source>
        <strain evidence="15 16">1_TX</strain>
    </source>
</reference>
<feature type="domain" description="Acyl-CoA dehydrogenase/oxidase N-terminal" evidence="13">
    <location>
        <begin position="38"/>
        <end position="156"/>
    </location>
</feature>
<comment type="function">
    <text evidence="7">Involved in the assimilation of dimethylsulphoniopropionate (DMSP), an important compound in the fixation of carbon in marine phytoplankton, by mediating the conversion of 3-(methylthio)propanoyl-CoA (MMPA-CoA) to 3-(methylthio)acryloyl-CoA (MTA-CoA).</text>
</comment>
<evidence type="ECO:0000256" key="1">
    <source>
        <dbReference type="ARBA" id="ARBA00001974"/>
    </source>
</evidence>
<proteinExistence type="inferred from homology"/>
<comment type="catalytic activity">
    <reaction evidence="6">
        <text>3-(methylsulfanyl)propanoyl-CoA + oxidized [electron-transfer flavoprotein] + H(+) = 3-(methylsulfanyl)acryloyl-CoA + reduced [electron-transfer flavoprotein]</text>
        <dbReference type="Rhea" id="RHEA:52612"/>
        <dbReference type="Rhea" id="RHEA-COMP:10685"/>
        <dbReference type="Rhea" id="RHEA-COMP:10686"/>
        <dbReference type="ChEBI" id="CHEBI:15378"/>
        <dbReference type="ChEBI" id="CHEBI:57692"/>
        <dbReference type="ChEBI" id="CHEBI:58307"/>
        <dbReference type="ChEBI" id="CHEBI:82815"/>
        <dbReference type="ChEBI" id="CHEBI:84994"/>
        <dbReference type="EC" id="1.3.99.41"/>
    </reaction>
    <physiologicalReaction direction="left-to-right" evidence="6">
        <dbReference type="Rhea" id="RHEA:52613"/>
    </physiologicalReaction>
</comment>
<evidence type="ECO:0000259" key="11">
    <source>
        <dbReference type="Pfam" id="PF00441"/>
    </source>
</evidence>
<comment type="caution">
    <text evidence="15">The sequence shown here is derived from an EMBL/GenBank/DDBJ whole genome shotgun (WGS) entry which is preliminary data.</text>
</comment>
<dbReference type="RefSeq" id="WP_133484051.1">
    <property type="nucleotide sequence ID" value="NZ_SNWH01000021.1"/>
</dbReference>
<evidence type="ECO:0000256" key="8">
    <source>
        <dbReference type="ARBA" id="ARBA00066694"/>
    </source>
</evidence>
<sequence>MIPFAAPVRDTRFVLEELLEHRSLSLPGFEEVSPELVEAVLEEAARLANEVWAPLNASGDRQGCTRRDDGSVSVPDGFAEAYRAYAEGGWNGIGVSEALGGQGLPEVVASAVQEMLHGANMALGLCPMLTAGAIEALAHHGSDEQQATYLAKLVEGTWSGTMNLTEPQAGSDLSKVRTRAVPQEDGSYRLFGQKIYITWGEHDAAENIIHLVLARTPDAPVGNKGISLFLVPKYVVKKYVVNEPQVNQDGSLGERNDVICAAIEHKLGIHGSPTCTLSFGENGGAIGYLVGEEGRGLNHMFTMMNEARHKVGVQGIGVAERACQQAFAYALERTQGRSPRSGRNDCTISDHLDVRRMLLSMRARTDALRALALYCAAQLDVARHAADAADRTAAQARVDVLIPVVKAFSTDQAVEIASLGIQVHGGMGYIEETGAAQLLRDARIAPIYEGTNGIQALDLAGRKLQRDGGVAMAALIDEVEGTARALSATPALATLGEGLAAGAADLTAALATLLEQGSDPTRGADAVQAYATPFLSLAGHVLCAWQMGRAALAASAAIDAGSDDPGQPDHFYTAKQQAADWAIRQWLPEGRAQLAVIEAGMASLAAFDPSAH</sequence>
<dbReference type="Gene3D" id="2.40.110.10">
    <property type="entry name" value="Butyryl-CoA Dehydrogenase, subunit A, domain 2"/>
    <property type="match status" value="1"/>
</dbReference>
<dbReference type="SUPFAM" id="SSF56645">
    <property type="entry name" value="Acyl-CoA dehydrogenase NM domain-like"/>
    <property type="match status" value="1"/>
</dbReference>
<dbReference type="Pfam" id="PF02771">
    <property type="entry name" value="Acyl-CoA_dh_N"/>
    <property type="match status" value="1"/>
</dbReference>
<dbReference type="InterPro" id="IPR006091">
    <property type="entry name" value="Acyl-CoA_Oxase/DH_mid-dom"/>
</dbReference>
<dbReference type="EC" id="1.3.99.41" evidence="8"/>
<evidence type="ECO:0000256" key="5">
    <source>
        <dbReference type="ARBA" id="ARBA00023002"/>
    </source>
</evidence>
<dbReference type="InterPro" id="IPR009075">
    <property type="entry name" value="AcylCo_DH/oxidase_C"/>
</dbReference>
<feature type="domain" description="Acyl-CoA oxidase/dehydrogenase middle" evidence="12">
    <location>
        <begin position="162"/>
        <end position="279"/>
    </location>
</feature>
<dbReference type="GO" id="GO:0016627">
    <property type="term" value="F:oxidoreductase activity, acting on the CH-CH group of donors"/>
    <property type="evidence" value="ECO:0007669"/>
    <property type="project" value="InterPro"/>
</dbReference>
<dbReference type="FunFam" id="2.40.110.10:FF:000031">
    <property type="entry name" value="Acyl-CoA dehydrogenase, putative"/>
    <property type="match status" value="1"/>
</dbReference>
<feature type="domain" description="Acetyl-CoA dehydrogenase-like C-terminal" evidence="14">
    <location>
        <begin position="476"/>
        <end position="607"/>
    </location>
</feature>
<organism evidence="15 16">
    <name type="scientific">Halomonas ventosae</name>
    <dbReference type="NCBI Taxonomy" id="229007"/>
    <lineage>
        <taxon>Bacteria</taxon>
        <taxon>Pseudomonadati</taxon>
        <taxon>Pseudomonadota</taxon>
        <taxon>Gammaproteobacteria</taxon>
        <taxon>Oceanospirillales</taxon>
        <taxon>Halomonadaceae</taxon>
        <taxon>Halomonas</taxon>
    </lineage>
</organism>
<keyword evidence="5 10" id="KW-0560">Oxidoreductase</keyword>
<dbReference type="InterPro" id="IPR037069">
    <property type="entry name" value="AcylCoA_DH/ox_N_sf"/>
</dbReference>
<evidence type="ECO:0000259" key="14">
    <source>
        <dbReference type="Pfam" id="PF12806"/>
    </source>
</evidence>
<dbReference type="SUPFAM" id="SSF47203">
    <property type="entry name" value="Acyl-CoA dehydrogenase C-terminal domain-like"/>
    <property type="match status" value="1"/>
</dbReference>
<dbReference type="AlphaFoldDB" id="A0A4R6H0L4"/>
<evidence type="ECO:0000259" key="13">
    <source>
        <dbReference type="Pfam" id="PF02771"/>
    </source>
</evidence>
<name>A0A4R6H0L4_9GAMM</name>
<dbReference type="InterPro" id="IPR036250">
    <property type="entry name" value="AcylCo_DH-like_C"/>
</dbReference>
<dbReference type="GO" id="GO:0050660">
    <property type="term" value="F:flavin adenine dinucleotide binding"/>
    <property type="evidence" value="ECO:0007669"/>
    <property type="project" value="InterPro"/>
</dbReference>
<dbReference type="InterPro" id="IPR025878">
    <property type="entry name" value="Acyl-CoA_dh-like_C_dom"/>
</dbReference>
<dbReference type="InterPro" id="IPR009100">
    <property type="entry name" value="AcylCoA_DH/oxidase_NM_dom_sf"/>
</dbReference>
<evidence type="ECO:0000256" key="7">
    <source>
        <dbReference type="ARBA" id="ARBA00058683"/>
    </source>
</evidence>
<dbReference type="EMBL" id="SNWH01000021">
    <property type="protein sequence ID" value="TDO01490.1"/>
    <property type="molecule type" value="Genomic_DNA"/>
</dbReference>
<dbReference type="PANTHER" id="PTHR42803:SF1">
    <property type="entry name" value="BROAD-SPECIFICITY LINEAR ACYL-COA DEHYDROGENASE FADE5"/>
    <property type="match status" value="1"/>
</dbReference>
<dbReference type="OrthoDB" id="9764895at2"/>
<comment type="cofactor">
    <cofactor evidence="1 10">
        <name>FAD</name>
        <dbReference type="ChEBI" id="CHEBI:57692"/>
    </cofactor>
</comment>
<evidence type="ECO:0000256" key="10">
    <source>
        <dbReference type="RuleBase" id="RU362125"/>
    </source>
</evidence>
<gene>
    <name evidence="15" type="ORF">DFO68_12135</name>
</gene>
<feature type="domain" description="Acyl-CoA dehydrogenase/oxidase C-terminal" evidence="11">
    <location>
        <begin position="294"/>
        <end position="462"/>
    </location>
</feature>
<dbReference type="PANTHER" id="PTHR42803">
    <property type="entry name" value="ACYL-COA DEHYDROGENASE"/>
    <property type="match status" value="1"/>
</dbReference>
<dbReference type="InterPro" id="IPR052166">
    <property type="entry name" value="Diverse_Acyl-CoA_DH"/>
</dbReference>
<evidence type="ECO:0000259" key="12">
    <source>
        <dbReference type="Pfam" id="PF02770"/>
    </source>
</evidence>
<comment type="similarity">
    <text evidence="2 10">Belongs to the acyl-CoA dehydrogenase family.</text>
</comment>
<evidence type="ECO:0000256" key="2">
    <source>
        <dbReference type="ARBA" id="ARBA00009347"/>
    </source>
</evidence>
<dbReference type="InterPro" id="IPR013786">
    <property type="entry name" value="AcylCoA_DH/ox_N"/>
</dbReference>
<evidence type="ECO:0000256" key="3">
    <source>
        <dbReference type="ARBA" id="ARBA00022630"/>
    </source>
</evidence>
<evidence type="ECO:0000313" key="16">
    <source>
        <dbReference type="Proteomes" id="UP000295150"/>
    </source>
</evidence>
<keyword evidence="4 10" id="KW-0274">FAD</keyword>
<protein>
    <recommendedName>
        <fullName evidence="9">3-methylmercaptopropionyl-CoA dehydrogenase</fullName>
        <ecNumber evidence="8">1.3.99.41</ecNumber>
    </recommendedName>
</protein>
<accession>A0A4R6H0L4</accession>
<dbReference type="Pfam" id="PF02770">
    <property type="entry name" value="Acyl-CoA_dh_M"/>
    <property type="match status" value="1"/>
</dbReference>
<dbReference type="Pfam" id="PF12806">
    <property type="entry name" value="Acyl-CoA_dh_C"/>
    <property type="match status" value="1"/>
</dbReference>
<keyword evidence="3 10" id="KW-0285">Flavoprotein</keyword>
<evidence type="ECO:0000313" key="15">
    <source>
        <dbReference type="EMBL" id="TDO01490.1"/>
    </source>
</evidence>
<keyword evidence="16" id="KW-1185">Reference proteome</keyword>
<dbReference type="Gene3D" id="1.10.540.10">
    <property type="entry name" value="Acyl-CoA dehydrogenase/oxidase, N-terminal domain"/>
    <property type="match status" value="1"/>
</dbReference>
<evidence type="ECO:0000256" key="4">
    <source>
        <dbReference type="ARBA" id="ARBA00022827"/>
    </source>
</evidence>
<dbReference type="Gene3D" id="1.20.140.10">
    <property type="entry name" value="Butyryl-CoA Dehydrogenase, subunit A, domain 3"/>
    <property type="match status" value="1"/>
</dbReference>
<dbReference type="Proteomes" id="UP000295150">
    <property type="component" value="Unassembled WGS sequence"/>
</dbReference>
<dbReference type="InterPro" id="IPR046373">
    <property type="entry name" value="Acyl-CoA_Oxase/DH_mid-dom_sf"/>
</dbReference>